<gene>
    <name evidence="2" type="ORF">GCM10010280_27020</name>
</gene>
<evidence type="ECO:0000313" key="3">
    <source>
        <dbReference type="Proteomes" id="UP000656732"/>
    </source>
</evidence>
<evidence type="ECO:0000313" key="2">
    <source>
        <dbReference type="EMBL" id="GGQ78986.1"/>
    </source>
</evidence>
<comment type="caution">
    <text evidence="2">The sequence shown here is derived from an EMBL/GenBank/DDBJ whole genome shotgun (WGS) entry which is preliminary data.</text>
</comment>
<reference evidence="2" key="1">
    <citation type="journal article" date="2014" name="Int. J. Syst. Evol. Microbiol.">
        <title>Complete genome sequence of Corynebacterium casei LMG S-19264T (=DSM 44701T), isolated from a smear-ripened cheese.</title>
        <authorList>
            <consortium name="US DOE Joint Genome Institute (JGI-PGF)"/>
            <person name="Walter F."/>
            <person name="Albersmeier A."/>
            <person name="Kalinowski J."/>
            <person name="Ruckert C."/>
        </authorList>
    </citation>
    <scope>NUCLEOTIDE SEQUENCE</scope>
    <source>
        <strain evidence="2">JCM 4403</strain>
    </source>
</reference>
<feature type="region of interest" description="Disordered" evidence="1">
    <location>
        <begin position="1"/>
        <end position="22"/>
    </location>
</feature>
<proteinExistence type="predicted"/>
<protein>
    <submittedName>
        <fullName evidence="2">Uncharacterized protein</fullName>
    </submittedName>
</protein>
<sequence>MKIVRRIGASPRERGSASGQTCPDIFELSDGDFAVIGTEATAVLDSELPADAARAEDERIVIISRETLLRARADIPEV</sequence>
<name>A0A918BPP7_9ACTN</name>
<accession>A0A918BPP7</accession>
<dbReference type="RefSeq" id="WP_189558034.1">
    <property type="nucleotide sequence ID" value="NZ_BMTE01000002.1"/>
</dbReference>
<evidence type="ECO:0000256" key="1">
    <source>
        <dbReference type="SAM" id="MobiDB-lite"/>
    </source>
</evidence>
<dbReference type="AlphaFoldDB" id="A0A918BPP7"/>
<dbReference type="EMBL" id="BMTU01000004">
    <property type="protein sequence ID" value="GGQ78986.1"/>
    <property type="molecule type" value="Genomic_DNA"/>
</dbReference>
<organism evidence="2 3">
    <name type="scientific">Streptomyces pilosus</name>
    <dbReference type="NCBI Taxonomy" id="28893"/>
    <lineage>
        <taxon>Bacteria</taxon>
        <taxon>Bacillati</taxon>
        <taxon>Actinomycetota</taxon>
        <taxon>Actinomycetes</taxon>
        <taxon>Kitasatosporales</taxon>
        <taxon>Streptomycetaceae</taxon>
        <taxon>Streptomyces</taxon>
    </lineage>
</organism>
<keyword evidence="3" id="KW-1185">Reference proteome</keyword>
<reference evidence="2" key="2">
    <citation type="submission" date="2020-09" db="EMBL/GenBank/DDBJ databases">
        <authorList>
            <person name="Sun Q."/>
            <person name="Ohkuma M."/>
        </authorList>
    </citation>
    <scope>NUCLEOTIDE SEQUENCE</scope>
    <source>
        <strain evidence="2">JCM 4403</strain>
    </source>
</reference>
<dbReference type="Proteomes" id="UP000656732">
    <property type="component" value="Unassembled WGS sequence"/>
</dbReference>